<comment type="pathway">
    <text evidence="7">Protein modification; lipoprotein biosynthesis (diacylglyceryl transfer).</text>
</comment>
<feature type="transmembrane region" description="Helical" evidence="7">
    <location>
        <begin position="31"/>
        <end position="49"/>
    </location>
</feature>
<feature type="transmembrane region" description="Helical" evidence="7">
    <location>
        <begin position="101"/>
        <end position="118"/>
    </location>
</feature>
<dbReference type="AlphaFoldDB" id="A0A0S1SGG6"/>
<dbReference type="EC" id="2.5.1.145" evidence="7"/>
<comment type="subcellular location">
    <subcellularLocation>
        <location evidence="7">Cell membrane</location>
        <topology evidence="7">Multi-pass membrane protein</topology>
    </subcellularLocation>
</comment>
<evidence type="ECO:0000256" key="6">
    <source>
        <dbReference type="ARBA" id="ARBA00023136"/>
    </source>
</evidence>
<reference evidence="9" key="1">
    <citation type="submission" date="2015-10" db="EMBL/GenBank/DDBJ databases">
        <title>Analysis of five complete genome sequences for members of the class Peribacteria in the recently recognized Peregrinibacteria bacterial phylum.</title>
        <authorList>
            <person name="Anantharaman K."/>
            <person name="Brown C.T."/>
            <person name="Burstein D."/>
            <person name="Castelle C.J."/>
            <person name="Probst A.J."/>
            <person name="Thomas B.C."/>
            <person name="Williams K.H."/>
            <person name="Banfield J.F."/>
        </authorList>
    </citation>
    <scope>NUCLEOTIDE SEQUENCE [LARGE SCALE GENOMIC DNA]</scope>
</reference>
<gene>
    <name evidence="7" type="primary">lgt</name>
    <name evidence="8" type="ORF">PeribacterD1_0133</name>
</gene>
<evidence type="ECO:0000313" key="9">
    <source>
        <dbReference type="Proteomes" id="UP000069135"/>
    </source>
</evidence>
<dbReference type="GO" id="GO:0008961">
    <property type="term" value="F:phosphatidylglycerol-prolipoprotein diacylglyceryl transferase activity"/>
    <property type="evidence" value="ECO:0007669"/>
    <property type="project" value="UniProtKB-UniRule"/>
</dbReference>
<accession>A0A0S1SW41</accession>
<feature type="transmembrane region" description="Helical" evidence="7">
    <location>
        <begin position="130"/>
        <end position="156"/>
    </location>
</feature>
<sequence>MTDFLPSASSSSSWGIRPVLFFVGALPVESYPFFMLLALAVGILVFLYYLKKLKKQHSHSLSILVAALVGGVLGAKIPIWLTQYPHIAEGGWNIDTILSGRTIVGGLIGGTIAVQLIKRKLHIQQRIGNAIAPALAAGIAVGRWGCFLRGCCFGMPTNLPWGVDFGDGVFRHPTQLYESLFGVIAFLMLALLLKKKQPDGSLFAGFMIAYFLFRFFLEFIRVEPRVLFGLTGYQYAAMVVLVYYAVRLFHSPYMYGHIAG</sequence>
<dbReference type="PATRIC" id="fig|1735161.3.peg.132"/>
<accession>A0A0S1SPJ6</accession>
<dbReference type="Pfam" id="PF01790">
    <property type="entry name" value="LGT"/>
    <property type="match status" value="1"/>
</dbReference>
<accession>A0A0S1SGG6</accession>
<organism evidence="8 9">
    <name type="scientific">Candidatus Peribacter riflensis</name>
    <dbReference type="NCBI Taxonomy" id="1735162"/>
    <lineage>
        <taxon>Bacteria</taxon>
        <taxon>Candidatus Peregrinibacteriota</taxon>
        <taxon>Candidatus Peribacteria</taxon>
        <taxon>Candidatus Peribacterales</taxon>
        <taxon>Candidatus Peribacteraceae</taxon>
        <taxon>Candidatus Peribacter</taxon>
    </lineage>
</organism>
<keyword evidence="5 7" id="KW-1133">Transmembrane helix</keyword>
<name>A0A0S1SGG6_9BACT</name>
<dbReference type="GO" id="GO:0005886">
    <property type="term" value="C:plasma membrane"/>
    <property type="evidence" value="ECO:0007669"/>
    <property type="project" value="UniProtKB-SubCell"/>
</dbReference>
<evidence type="ECO:0000256" key="2">
    <source>
        <dbReference type="ARBA" id="ARBA00022475"/>
    </source>
</evidence>
<keyword evidence="3 7" id="KW-0808">Transferase</keyword>
<dbReference type="STRING" id="1735162.PeribacterB2_0133"/>
<accession>A0A0S1SJJ0</accession>
<evidence type="ECO:0000313" key="8">
    <source>
        <dbReference type="EMBL" id="ALM12835.1"/>
    </source>
</evidence>
<evidence type="ECO:0000256" key="5">
    <source>
        <dbReference type="ARBA" id="ARBA00022989"/>
    </source>
</evidence>
<comment type="similarity">
    <text evidence="1 7">Belongs to the Lgt family.</text>
</comment>
<keyword evidence="8" id="KW-0449">Lipoprotein</keyword>
<feature type="binding site" evidence="7">
    <location>
        <position position="143"/>
    </location>
    <ligand>
        <name>a 1,2-diacyl-sn-glycero-3-phospho-(1'-sn-glycerol)</name>
        <dbReference type="ChEBI" id="CHEBI:64716"/>
    </ligand>
</feature>
<evidence type="ECO:0000256" key="3">
    <source>
        <dbReference type="ARBA" id="ARBA00022679"/>
    </source>
</evidence>
<proteinExistence type="inferred from homology"/>
<dbReference type="UniPathway" id="UPA00664"/>
<dbReference type="PANTHER" id="PTHR30589:SF0">
    <property type="entry name" value="PHOSPHATIDYLGLYCEROL--PROLIPOPROTEIN DIACYLGLYCERYL TRANSFERASE"/>
    <property type="match status" value="1"/>
</dbReference>
<feature type="transmembrane region" description="Helical" evidence="7">
    <location>
        <begin position="226"/>
        <end position="246"/>
    </location>
</feature>
<dbReference type="PANTHER" id="PTHR30589">
    <property type="entry name" value="PROLIPOPROTEIN DIACYLGLYCERYL TRANSFERASE"/>
    <property type="match status" value="1"/>
</dbReference>
<reference evidence="8 9" key="2">
    <citation type="journal article" date="2016" name="PeerJ">
        <title>Analysis of five complete genome sequences for members of the class Peribacteria in the recently recognized Peregrinibacteria bacterial phylum.</title>
        <authorList>
            <person name="Anantharaman K."/>
            <person name="Brown C.T."/>
            <person name="Burstein D."/>
            <person name="Castelle C.J."/>
            <person name="Probst A.J."/>
            <person name="Thomas B.C."/>
            <person name="Williams K.H."/>
            <person name="Banfield J.F."/>
        </authorList>
    </citation>
    <scope>NUCLEOTIDE SEQUENCE [LARGE SCALE GENOMIC DNA]</scope>
    <source>
        <strain evidence="8">RIFOXYD1_FULL_PER-ii_59_16</strain>
    </source>
</reference>
<dbReference type="Proteomes" id="UP000069135">
    <property type="component" value="Chromosome"/>
</dbReference>
<evidence type="ECO:0000256" key="4">
    <source>
        <dbReference type="ARBA" id="ARBA00022692"/>
    </source>
</evidence>
<dbReference type="KEGG" id="prf:PeribacterA2_0133"/>
<keyword evidence="4 7" id="KW-0812">Transmembrane</keyword>
<dbReference type="EMBL" id="CP013065">
    <property type="protein sequence ID" value="ALM12835.1"/>
    <property type="molecule type" value="Genomic_DNA"/>
</dbReference>
<feature type="transmembrane region" description="Helical" evidence="7">
    <location>
        <begin position="200"/>
        <end position="220"/>
    </location>
</feature>
<dbReference type="InterPro" id="IPR001640">
    <property type="entry name" value="Lgt"/>
</dbReference>
<keyword evidence="2 7" id="KW-1003">Cell membrane</keyword>
<comment type="function">
    <text evidence="7">Catalyzes the transfer of the diacylglyceryl group from phosphatidylglycerol to the sulfhydryl group of the N-terminal cysteine of a prolipoprotein, the first step in the formation of mature lipoproteins.</text>
</comment>
<evidence type="ECO:0000256" key="7">
    <source>
        <dbReference type="HAMAP-Rule" id="MF_01147"/>
    </source>
</evidence>
<accession>A0A0S1SSD5</accession>
<feature type="transmembrane region" description="Helical" evidence="7">
    <location>
        <begin position="61"/>
        <end position="81"/>
    </location>
</feature>
<comment type="catalytic activity">
    <reaction evidence="7">
        <text>L-cysteinyl-[prolipoprotein] + a 1,2-diacyl-sn-glycero-3-phospho-(1'-sn-glycerol) = an S-1,2-diacyl-sn-glyceryl-L-cysteinyl-[prolipoprotein] + sn-glycerol 1-phosphate + H(+)</text>
        <dbReference type="Rhea" id="RHEA:56712"/>
        <dbReference type="Rhea" id="RHEA-COMP:14679"/>
        <dbReference type="Rhea" id="RHEA-COMP:14680"/>
        <dbReference type="ChEBI" id="CHEBI:15378"/>
        <dbReference type="ChEBI" id="CHEBI:29950"/>
        <dbReference type="ChEBI" id="CHEBI:57685"/>
        <dbReference type="ChEBI" id="CHEBI:64716"/>
        <dbReference type="ChEBI" id="CHEBI:140658"/>
        <dbReference type="EC" id="2.5.1.145"/>
    </reaction>
</comment>
<evidence type="ECO:0000256" key="1">
    <source>
        <dbReference type="ARBA" id="ARBA00007150"/>
    </source>
</evidence>
<feature type="transmembrane region" description="Helical" evidence="7">
    <location>
        <begin position="176"/>
        <end position="193"/>
    </location>
</feature>
<dbReference type="GO" id="GO:0042158">
    <property type="term" value="P:lipoprotein biosynthetic process"/>
    <property type="evidence" value="ECO:0007669"/>
    <property type="project" value="UniProtKB-UniRule"/>
</dbReference>
<protein>
    <recommendedName>
        <fullName evidence="7">Phosphatidylglycerol--prolipoprotein diacylglyceryl transferase</fullName>
        <ecNumber evidence="7">2.5.1.145</ecNumber>
    </recommendedName>
</protein>
<dbReference type="HAMAP" id="MF_01147">
    <property type="entry name" value="Lgt"/>
    <property type="match status" value="1"/>
</dbReference>
<keyword evidence="6 7" id="KW-0472">Membrane</keyword>